<evidence type="ECO:0000313" key="3">
    <source>
        <dbReference type="Proteomes" id="UP000002195"/>
    </source>
</evidence>
<dbReference type="PaxDb" id="44689-DDB0167164"/>
<keyword evidence="1" id="KW-0732">Signal</keyword>
<dbReference type="KEGG" id="ddi:DDB_G0275489"/>
<reference evidence="2 3" key="1">
    <citation type="journal article" date="2005" name="Nature">
        <title>The genome of the social amoeba Dictyostelium discoideum.</title>
        <authorList>
            <consortium name="The Dictyostelium discoideum Sequencing Consortium"/>
            <person name="Eichinger L."/>
            <person name="Pachebat J.A."/>
            <person name="Glockner G."/>
            <person name="Rajandream M.A."/>
            <person name="Sucgang R."/>
            <person name="Berriman M."/>
            <person name="Song J."/>
            <person name="Olsen R."/>
            <person name="Szafranski K."/>
            <person name="Xu Q."/>
            <person name="Tunggal B."/>
            <person name="Kummerfeld S."/>
            <person name="Madera M."/>
            <person name="Konfortov B.A."/>
            <person name="Rivero F."/>
            <person name="Bankier A.T."/>
            <person name="Lehmann R."/>
            <person name="Hamlin N."/>
            <person name="Davies R."/>
            <person name="Gaudet P."/>
            <person name="Fey P."/>
            <person name="Pilcher K."/>
            <person name="Chen G."/>
            <person name="Saunders D."/>
            <person name="Sodergren E."/>
            <person name="Davis P."/>
            <person name="Kerhornou A."/>
            <person name="Nie X."/>
            <person name="Hall N."/>
            <person name="Anjard C."/>
            <person name="Hemphill L."/>
            <person name="Bason N."/>
            <person name="Farbrother P."/>
            <person name="Desany B."/>
            <person name="Just E."/>
            <person name="Morio T."/>
            <person name="Rost R."/>
            <person name="Churcher C."/>
            <person name="Cooper J."/>
            <person name="Haydock S."/>
            <person name="van Driessche N."/>
            <person name="Cronin A."/>
            <person name="Goodhead I."/>
            <person name="Muzny D."/>
            <person name="Mourier T."/>
            <person name="Pain A."/>
            <person name="Lu M."/>
            <person name="Harper D."/>
            <person name="Lindsay R."/>
            <person name="Hauser H."/>
            <person name="James K."/>
            <person name="Quiles M."/>
            <person name="Madan Babu M."/>
            <person name="Saito T."/>
            <person name="Buchrieser C."/>
            <person name="Wardroper A."/>
            <person name="Felder M."/>
            <person name="Thangavelu M."/>
            <person name="Johnson D."/>
            <person name="Knights A."/>
            <person name="Loulseged H."/>
            <person name="Mungall K."/>
            <person name="Oliver K."/>
            <person name="Price C."/>
            <person name="Quail M.A."/>
            <person name="Urushihara H."/>
            <person name="Hernandez J."/>
            <person name="Rabbinowitsch E."/>
            <person name="Steffen D."/>
            <person name="Sanders M."/>
            <person name="Ma J."/>
            <person name="Kohara Y."/>
            <person name="Sharp S."/>
            <person name="Simmonds M."/>
            <person name="Spiegler S."/>
            <person name="Tivey A."/>
            <person name="Sugano S."/>
            <person name="White B."/>
            <person name="Walker D."/>
            <person name="Woodward J."/>
            <person name="Winckler T."/>
            <person name="Tanaka Y."/>
            <person name="Shaulsky G."/>
            <person name="Schleicher M."/>
            <person name="Weinstock G."/>
            <person name="Rosenthal A."/>
            <person name="Cox E.C."/>
            <person name="Chisholm R.L."/>
            <person name="Gibbs R."/>
            <person name="Loomis W.F."/>
            <person name="Platzer M."/>
            <person name="Kay R.R."/>
            <person name="Williams J."/>
            <person name="Dear P.H."/>
            <person name="Noegel A.A."/>
            <person name="Barrell B."/>
            <person name="Kuspa A."/>
        </authorList>
    </citation>
    <scope>NUCLEOTIDE SEQUENCE [LARGE SCALE GENOMIC DNA]</scope>
    <source>
        <strain evidence="2 3">AX4</strain>
    </source>
</reference>
<dbReference type="EMBL" id="AAFI02000013">
    <property type="protein sequence ID" value="EAL69495.1"/>
    <property type="molecule type" value="Genomic_DNA"/>
</dbReference>
<dbReference type="InParanoid" id="Q86ID3"/>
<evidence type="ECO:0000256" key="1">
    <source>
        <dbReference type="SAM" id="SignalP"/>
    </source>
</evidence>
<name>Q86ID3_DICDI</name>
<feature type="chain" id="PRO_5004300361" evidence="1">
    <location>
        <begin position="21"/>
        <end position="81"/>
    </location>
</feature>
<evidence type="ECO:0000313" key="2">
    <source>
        <dbReference type="EMBL" id="EAL69495.1"/>
    </source>
</evidence>
<dbReference type="dictyBase" id="DDB_G0275489"/>
<protein>
    <submittedName>
        <fullName evidence="2">Uncharacterized protein</fullName>
    </submittedName>
</protein>
<dbReference type="AlphaFoldDB" id="Q86ID3"/>
<accession>Q552U4</accession>
<dbReference type="RefSeq" id="XP_643587.1">
    <property type="nucleotide sequence ID" value="XM_638495.1"/>
</dbReference>
<dbReference type="PhylomeDB" id="Q86ID3"/>
<proteinExistence type="predicted"/>
<accession>Q86ID3</accession>
<feature type="signal peptide" evidence="1">
    <location>
        <begin position="1"/>
        <end position="20"/>
    </location>
</feature>
<sequence>MNKIILIVLLLSIATSGAFCSIFNTVCKQTCKESYQLCVAGFDSPDISVPLEVCSEALGTCLYNCIFPIVDPPTQSPAVHN</sequence>
<keyword evidence="3" id="KW-1185">Reference proteome</keyword>
<gene>
    <name evidence="2" type="ORF">DDB_G0275489</name>
</gene>
<dbReference type="HOGENOM" id="CLU_2563207_0_0_1"/>
<comment type="caution">
    <text evidence="2">The sequence shown here is derived from an EMBL/GenBank/DDBJ whole genome shotgun (WGS) entry which is preliminary data.</text>
</comment>
<organism evidence="2 3">
    <name type="scientific">Dictyostelium discoideum</name>
    <name type="common">Social amoeba</name>
    <dbReference type="NCBI Taxonomy" id="44689"/>
    <lineage>
        <taxon>Eukaryota</taxon>
        <taxon>Amoebozoa</taxon>
        <taxon>Evosea</taxon>
        <taxon>Eumycetozoa</taxon>
        <taxon>Dictyostelia</taxon>
        <taxon>Dictyosteliales</taxon>
        <taxon>Dictyosteliaceae</taxon>
        <taxon>Dictyostelium</taxon>
    </lineage>
</organism>
<dbReference type="GeneID" id="8620174"/>
<dbReference type="Proteomes" id="UP000002195">
    <property type="component" value="Unassembled WGS sequence"/>
</dbReference>
<dbReference type="VEuPathDB" id="AmoebaDB:DDB_G0275489"/>